<keyword evidence="2" id="KW-1185">Reference proteome</keyword>
<dbReference type="AlphaFoldDB" id="A0A4Q0VTF6"/>
<dbReference type="Proteomes" id="UP000290649">
    <property type="component" value="Unassembled WGS sequence"/>
</dbReference>
<protein>
    <submittedName>
        <fullName evidence="1">Uncharacterized protein</fullName>
    </submittedName>
</protein>
<comment type="caution">
    <text evidence="1">The sequence shown here is derived from an EMBL/GenBank/DDBJ whole genome shotgun (WGS) entry which is preliminary data.</text>
</comment>
<reference evidence="1 2" key="1">
    <citation type="journal article" date="2019" name="Int. J. Syst. Evol. Microbiol.">
        <title>Anaerobacillus alkaliphilus sp. nov., a novel alkaliphilic and moderately halophilic bacterium.</title>
        <authorList>
            <person name="Borsodi A.K."/>
            <person name="Aszalos J.M."/>
            <person name="Bihari P."/>
            <person name="Nagy I."/>
            <person name="Schumann P."/>
            <person name="Sproer C."/>
            <person name="Kovacs A.L."/>
            <person name="Boka K."/>
            <person name="Dobosy P."/>
            <person name="Ovari M."/>
            <person name="Szili-Kovacs T."/>
            <person name="Toth E."/>
        </authorList>
    </citation>
    <scope>NUCLEOTIDE SEQUENCE [LARGE SCALE GENOMIC DNA]</scope>
    <source>
        <strain evidence="1 2">B16-10</strain>
    </source>
</reference>
<organism evidence="1 2">
    <name type="scientific">Anaerobacillus alkaliphilus</name>
    <dbReference type="NCBI Taxonomy" id="1548597"/>
    <lineage>
        <taxon>Bacteria</taxon>
        <taxon>Bacillati</taxon>
        <taxon>Bacillota</taxon>
        <taxon>Bacilli</taxon>
        <taxon>Bacillales</taxon>
        <taxon>Bacillaceae</taxon>
        <taxon>Anaerobacillus</taxon>
    </lineage>
</organism>
<proteinExistence type="predicted"/>
<gene>
    <name evidence="1" type="ORF">DS745_09335</name>
</gene>
<accession>A0A4Q0VTF6</accession>
<evidence type="ECO:0000313" key="1">
    <source>
        <dbReference type="EMBL" id="RXJ01852.1"/>
    </source>
</evidence>
<dbReference type="EMBL" id="QOUX01000032">
    <property type="protein sequence ID" value="RXJ01852.1"/>
    <property type="molecule type" value="Genomic_DNA"/>
</dbReference>
<sequence length="70" mass="8609">MKGIIEENSLLKNELLKTLDEKEKLVFLCEELLIEKQDIERKYRSLRNSKLGRLTIWYWERRRKFKNGPK</sequence>
<evidence type="ECO:0000313" key="2">
    <source>
        <dbReference type="Proteomes" id="UP000290649"/>
    </source>
</evidence>
<name>A0A4Q0VTF6_9BACI</name>
<dbReference type="OrthoDB" id="6713581at2"/>